<comment type="caution">
    <text evidence="2">The sequence shown here is derived from an EMBL/GenBank/DDBJ whole genome shotgun (WGS) entry which is preliminary data.</text>
</comment>
<name>A0ABR1WKR4_9PEZI</name>
<feature type="compositionally biased region" description="Basic and acidic residues" evidence="1">
    <location>
        <begin position="41"/>
        <end position="58"/>
    </location>
</feature>
<accession>A0ABR1WKR4</accession>
<keyword evidence="3" id="KW-1185">Reference proteome</keyword>
<evidence type="ECO:0000256" key="1">
    <source>
        <dbReference type="SAM" id="MobiDB-lite"/>
    </source>
</evidence>
<reference evidence="2 3" key="1">
    <citation type="submission" date="2023-01" db="EMBL/GenBank/DDBJ databases">
        <title>Analysis of 21 Apiospora genomes using comparative genomics revels a genus with tremendous synthesis potential of carbohydrate active enzymes and secondary metabolites.</title>
        <authorList>
            <person name="Sorensen T."/>
        </authorList>
    </citation>
    <scope>NUCLEOTIDE SEQUENCE [LARGE SCALE GENOMIC DNA]</scope>
    <source>
        <strain evidence="2 3">CBS 83171</strain>
    </source>
</reference>
<organism evidence="2 3">
    <name type="scientific">Apiospora saccharicola</name>
    <dbReference type="NCBI Taxonomy" id="335842"/>
    <lineage>
        <taxon>Eukaryota</taxon>
        <taxon>Fungi</taxon>
        <taxon>Dikarya</taxon>
        <taxon>Ascomycota</taxon>
        <taxon>Pezizomycotina</taxon>
        <taxon>Sordariomycetes</taxon>
        <taxon>Xylariomycetidae</taxon>
        <taxon>Amphisphaeriales</taxon>
        <taxon>Apiosporaceae</taxon>
        <taxon>Apiospora</taxon>
    </lineage>
</organism>
<sequence>MQVAKRSQDFACPDPDQHPEDEASDLRIVPRTPATDAGDGSDAKEDSIVKPRNDKSDDQTDVFMAFSGDGEEVFVDVDGPGNR</sequence>
<proteinExistence type="predicted"/>
<evidence type="ECO:0000313" key="2">
    <source>
        <dbReference type="EMBL" id="KAK8084103.1"/>
    </source>
</evidence>
<feature type="region of interest" description="Disordered" evidence="1">
    <location>
        <begin position="1"/>
        <end position="61"/>
    </location>
</feature>
<protein>
    <submittedName>
        <fullName evidence="2">Uncharacterized protein</fullName>
    </submittedName>
</protein>
<dbReference type="Proteomes" id="UP001446871">
    <property type="component" value="Unassembled WGS sequence"/>
</dbReference>
<feature type="compositionally biased region" description="Basic and acidic residues" evidence="1">
    <location>
        <begin position="15"/>
        <end position="25"/>
    </location>
</feature>
<evidence type="ECO:0000313" key="3">
    <source>
        <dbReference type="Proteomes" id="UP001446871"/>
    </source>
</evidence>
<gene>
    <name evidence="2" type="ORF">PG996_002884</name>
</gene>
<dbReference type="EMBL" id="JAQQWM010000001">
    <property type="protein sequence ID" value="KAK8084103.1"/>
    <property type="molecule type" value="Genomic_DNA"/>
</dbReference>